<reference evidence="2" key="1">
    <citation type="journal article" date="2017" name="Genome Biol.">
        <title>Comparative genomics reveals high biological diversity and specific adaptations in the industrially and medically important fungal genus Aspergillus.</title>
        <authorList>
            <person name="de Vries R.P."/>
            <person name="Riley R."/>
            <person name="Wiebenga A."/>
            <person name="Aguilar-Osorio G."/>
            <person name="Amillis S."/>
            <person name="Uchima C.A."/>
            <person name="Anderluh G."/>
            <person name="Asadollahi M."/>
            <person name="Askin M."/>
            <person name="Barry K."/>
            <person name="Battaglia E."/>
            <person name="Bayram O."/>
            <person name="Benocci T."/>
            <person name="Braus-Stromeyer S.A."/>
            <person name="Caldana C."/>
            <person name="Canovas D."/>
            <person name="Cerqueira G.C."/>
            <person name="Chen F."/>
            <person name="Chen W."/>
            <person name="Choi C."/>
            <person name="Clum A."/>
            <person name="Dos Santos R.A."/>
            <person name="Damasio A.R."/>
            <person name="Diallinas G."/>
            <person name="Emri T."/>
            <person name="Fekete E."/>
            <person name="Flipphi M."/>
            <person name="Freyberg S."/>
            <person name="Gallo A."/>
            <person name="Gournas C."/>
            <person name="Habgood R."/>
            <person name="Hainaut M."/>
            <person name="Harispe M.L."/>
            <person name="Henrissat B."/>
            <person name="Hilden K.S."/>
            <person name="Hope R."/>
            <person name="Hossain A."/>
            <person name="Karabika E."/>
            <person name="Karaffa L."/>
            <person name="Karanyi Z."/>
            <person name="Krasevec N."/>
            <person name="Kuo A."/>
            <person name="Kusch H."/>
            <person name="LaButti K."/>
            <person name="Lagendijk E.L."/>
            <person name="Lapidus A."/>
            <person name="Levasseur A."/>
            <person name="Lindquist E."/>
            <person name="Lipzen A."/>
            <person name="Logrieco A.F."/>
            <person name="MacCabe A."/>
            <person name="Maekelae M.R."/>
            <person name="Malavazi I."/>
            <person name="Melin P."/>
            <person name="Meyer V."/>
            <person name="Mielnichuk N."/>
            <person name="Miskei M."/>
            <person name="Molnar A.P."/>
            <person name="Mule G."/>
            <person name="Ngan C.Y."/>
            <person name="Orejas M."/>
            <person name="Orosz E."/>
            <person name="Ouedraogo J.P."/>
            <person name="Overkamp K.M."/>
            <person name="Park H.-S."/>
            <person name="Perrone G."/>
            <person name="Piumi F."/>
            <person name="Punt P.J."/>
            <person name="Ram A.F."/>
            <person name="Ramon A."/>
            <person name="Rauscher S."/>
            <person name="Record E."/>
            <person name="Riano-Pachon D.M."/>
            <person name="Robert V."/>
            <person name="Roehrig J."/>
            <person name="Ruller R."/>
            <person name="Salamov A."/>
            <person name="Salih N.S."/>
            <person name="Samson R.A."/>
            <person name="Sandor E."/>
            <person name="Sanguinetti M."/>
            <person name="Schuetze T."/>
            <person name="Sepcic K."/>
            <person name="Shelest E."/>
            <person name="Sherlock G."/>
            <person name="Sophianopoulou V."/>
            <person name="Squina F.M."/>
            <person name="Sun H."/>
            <person name="Susca A."/>
            <person name="Todd R.B."/>
            <person name="Tsang A."/>
            <person name="Unkles S.E."/>
            <person name="van de Wiele N."/>
            <person name="van Rossen-Uffink D."/>
            <person name="Oliveira J.V."/>
            <person name="Vesth T.C."/>
            <person name="Visser J."/>
            <person name="Yu J.-H."/>
            <person name="Zhou M."/>
            <person name="Andersen M.R."/>
            <person name="Archer D.B."/>
            <person name="Baker S.E."/>
            <person name="Benoit I."/>
            <person name="Brakhage A.A."/>
            <person name="Braus G.H."/>
            <person name="Fischer R."/>
            <person name="Frisvad J.C."/>
            <person name="Goldman G.H."/>
            <person name="Houbraken J."/>
            <person name="Oakley B."/>
            <person name="Pocsi I."/>
            <person name="Scazzocchio C."/>
            <person name="Seiboth B."/>
            <person name="vanKuyk P.A."/>
            <person name="Wortman J."/>
            <person name="Dyer P.S."/>
            <person name="Grigoriev I.V."/>
        </authorList>
    </citation>
    <scope>NUCLEOTIDE SEQUENCE [LARGE SCALE GENOMIC DNA]</scope>
    <source>
        <strain evidence="2">CBS 516.65</strain>
    </source>
</reference>
<accession>A0A1L9V4T2</accession>
<keyword evidence="2" id="KW-1185">Reference proteome</keyword>
<dbReference type="RefSeq" id="XP_022395651.1">
    <property type="nucleotide sequence ID" value="XM_022545208.1"/>
</dbReference>
<dbReference type="GeneID" id="34461469"/>
<dbReference type="EMBL" id="KV878924">
    <property type="protein sequence ID" value="OJJ78953.1"/>
    <property type="molecule type" value="Genomic_DNA"/>
</dbReference>
<name>A0A1L9V4T2_ASPGL</name>
<dbReference type="OrthoDB" id="5424209at2759"/>
<dbReference type="STRING" id="1160497.A0A1L9V4T2"/>
<evidence type="ECO:0000313" key="1">
    <source>
        <dbReference type="EMBL" id="OJJ78953.1"/>
    </source>
</evidence>
<evidence type="ECO:0000313" key="2">
    <source>
        <dbReference type="Proteomes" id="UP000184300"/>
    </source>
</evidence>
<gene>
    <name evidence="1" type="ORF">ASPGLDRAFT_40343</name>
</gene>
<dbReference type="VEuPathDB" id="FungiDB:ASPGLDRAFT_40343"/>
<organism evidence="1 2">
    <name type="scientific">Aspergillus glaucus CBS 516.65</name>
    <dbReference type="NCBI Taxonomy" id="1160497"/>
    <lineage>
        <taxon>Eukaryota</taxon>
        <taxon>Fungi</taxon>
        <taxon>Dikarya</taxon>
        <taxon>Ascomycota</taxon>
        <taxon>Pezizomycotina</taxon>
        <taxon>Eurotiomycetes</taxon>
        <taxon>Eurotiomycetidae</taxon>
        <taxon>Eurotiales</taxon>
        <taxon>Aspergillaceae</taxon>
        <taxon>Aspergillus</taxon>
        <taxon>Aspergillus subgen. Aspergillus</taxon>
    </lineage>
</organism>
<sequence length="245" mass="27392">MARVSDHALSYYSPSHPSLLVDASGMHVDEDGFLQSRQRAGGPYLCSLPANRELLEVGFIYKHTPENVTNVREKTAQILASAEINYTEIAITGRRSQVDSESSPVLTVLIVTKGGSQREKWRDVTKQVTHAISGDLHDDFSVELIDEILHQQFNTSPVLKTDSIYSVRDKVCGSILEELNLPDPRCVGCYRYGPSIRREENPPIIIVGIRDKTTRSFHDDNKKVQGILECFGVTDTSVLFRKESS</sequence>
<proteinExistence type="predicted"/>
<dbReference type="Proteomes" id="UP000184300">
    <property type="component" value="Unassembled WGS sequence"/>
</dbReference>
<dbReference type="AlphaFoldDB" id="A0A1L9V4T2"/>
<protein>
    <submittedName>
        <fullName evidence="1">Uncharacterized protein</fullName>
    </submittedName>
</protein>